<dbReference type="InterPro" id="IPR025103">
    <property type="entry name" value="DUF4011"/>
</dbReference>
<evidence type="ECO:0000313" key="7">
    <source>
        <dbReference type="Proteomes" id="UP000207598"/>
    </source>
</evidence>
<name>A0A238L5M6_9RHOB</name>
<keyword evidence="6" id="KW-0347">Helicase</keyword>
<dbReference type="EC" id="3.6.4.12" evidence="6"/>
<feature type="domain" description="DUF3320" evidence="2">
    <location>
        <begin position="1408"/>
        <end position="1454"/>
    </location>
</feature>
<evidence type="ECO:0000259" key="4">
    <source>
        <dbReference type="Pfam" id="PF13087"/>
    </source>
</evidence>
<feature type="compositionally biased region" description="Acidic residues" evidence="1">
    <location>
        <begin position="982"/>
        <end position="993"/>
    </location>
</feature>
<proteinExistence type="predicted"/>
<reference evidence="6 7" key="1">
    <citation type="submission" date="2017-05" db="EMBL/GenBank/DDBJ databases">
        <authorList>
            <person name="Song R."/>
            <person name="Chenine A.L."/>
            <person name="Ruprecht R.M."/>
        </authorList>
    </citation>
    <scope>NUCLEOTIDE SEQUENCE [LARGE SCALE GENOMIC DNA]</scope>
    <source>
        <strain evidence="6 7">CECT 8898</strain>
    </source>
</reference>
<dbReference type="Proteomes" id="UP000207598">
    <property type="component" value="Unassembled WGS sequence"/>
</dbReference>
<dbReference type="RefSeq" id="WP_094023422.1">
    <property type="nucleotide sequence ID" value="NZ_FXYF01000021.1"/>
</dbReference>
<dbReference type="InterPro" id="IPR049468">
    <property type="entry name" value="Restrct_endonuc-II-like_dom"/>
</dbReference>
<sequence length="1555" mass="170789">MPLENQSRSTNFSGLLEDARRRLVETGTRNRLIHVNRSAKRANVLDIIEERSADVFDLLKTQGKKMRFQPSDEEEDQPDEEPLLLALADDAEDPEDREARYRDLLLETRLGPEALQRRLLRLFTDARTAEEEQGVNILYLAMGFLRWYESDSSDVMRESPLILVPVELVRDDRRAIFNLRARDTEIVTNLPLQERLRADFGFELPEIVDDESFSPESYFDELLDRIDGRARWSIDRDGMQLGFFSFSKLLMMRDLEPEHWPEDAFEAHPVLAGLLDGGFERSTPLFGPQERLDPRLEPGDLLHVVPADASQTRVIEEVRAGRNLVVQGPPGTGKSQTIANIIAAAAHDGKRVLFVAEKMAALSVVHDRLRKVGLGDLCLEIHSRAANKRAFLDELARTLAAGAAAPEMPGPPDALREARDRLNGVADLLHQPVPGYGFTPFRAIAEIARFVGKNAPPPRIPRDGLAGMDDATRRELAERIAAFAELLARTGPRAQHPFFGVGATTLQPTDLQRLEPDLARAADALVTLRETAARVADTAGRPAPERLEQCATLHALLIAAGDRPDEARTATGALLSRAGDLRLDEALEAGSAWAGARDAAGATFTEAAFGMDPAPLRARLAPGVGSFWSRLFGPYRGASRELATLLSGALPKSPADRLRLVDTLITVRGLRKTLSEEEGFLSSLLGPDWRGERTPFAALQAQAAWLARLTAIAPIETSEALDRVCGAAEAAVELVPALEAARAALKSLEDRLALSWEGQTLAGIEARIIAMRDGLGRYGEWSRLSSLSARLEADGLAPLLALLDDGVIEPGHAVDEFRYASAEARWEAARAALPDLDGLAHLDRHALVETFRGLEEARMKETRQLVRAKHLAQLPTGASGQMGFLRGEMAKQRRHKPIRQIMRAAGQMVQRIKPVLLMSPISIAQYLPPGSTEFDLLLIDEASQVRPEDALGAIARCRQIVVVGDQKQLPPTSFFDRVAGSDEGDDGDEEEEEVRTASATEMESVLALCEARGLNPTMLEWHYRSRDPSLITVNNAEFYEHRLILPPSPVQNDPNYGLAFRRVPGVYSSRSRGGGRPGTNRIEAEAVARAVAEHARSRPDLSLGVVAFSKAQSDMLTEVLEIARREDEILDAFLREGRAEDVFVKNIENVQGDERDVILISVGYGPTEPNGRLASMSFGPVNGEGGERRLNVLFSRARTRCIVFCSFDPNDIDTSRTSRDGPRVLKRFLEFARSGQLAQPEASGAPADSPFEDDVASVIRNMGYPCDHQVGAAGFRIDLGVRHPDQPGRYILAVECDGSAYHSALWARERDRLRQDVLEGLGWRFHRVWSTDWFHRRHAEIDRLRAALGEAAQADGPHYSGANREGLQPVEEKFDAAYDVETVLPPPPELSAPAYEVSSFTIKASFEPHEAPLHLLSDLVTKVIQAEGPIHRDLIARRVAEAFGKARTGRRIREASDRALAHATRSGGIVADREFAMTKAQQDDPPVRDRSAPDAPGTAGQLPPIEISAAAARVVEESGDMPRDELIVATARLLGFARVGAELREVIDGALSGPA</sequence>
<feature type="region of interest" description="Disordered" evidence="1">
    <location>
        <begin position="973"/>
        <end position="999"/>
    </location>
</feature>
<dbReference type="FunFam" id="3.40.960.10:FF:000002">
    <property type="entry name" value="DNA helicase related protein"/>
    <property type="match status" value="1"/>
</dbReference>
<dbReference type="InterPro" id="IPR011335">
    <property type="entry name" value="Restrct_endonuc-II-like"/>
</dbReference>
<dbReference type="SUPFAM" id="SSF52980">
    <property type="entry name" value="Restriction endonuclease-like"/>
    <property type="match status" value="1"/>
</dbReference>
<dbReference type="Gene3D" id="3.40.50.300">
    <property type="entry name" value="P-loop containing nucleotide triphosphate hydrolases"/>
    <property type="match status" value="3"/>
</dbReference>
<feature type="compositionally biased region" description="Basic and acidic residues" evidence="1">
    <location>
        <begin position="1479"/>
        <end position="1492"/>
    </location>
</feature>
<dbReference type="SUPFAM" id="SSF52540">
    <property type="entry name" value="P-loop containing nucleoside triphosphate hydrolases"/>
    <property type="match status" value="2"/>
</dbReference>
<dbReference type="PANTHER" id="PTHR10887:SF495">
    <property type="entry name" value="HELICASE SENATAXIN ISOFORM X1-RELATED"/>
    <property type="match status" value="1"/>
</dbReference>
<dbReference type="Pfam" id="PF13086">
    <property type="entry name" value="AAA_11"/>
    <property type="match status" value="2"/>
</dbReference>
<accession>A0A238L5M6</accession>
<dbReference type="InterPro" id="IPR021754">
    <property type="entry name" value="DUF3320"/>
</dbReference>
<dbReference type="InterPro" id="IPR047187">
    <property type="entry name" value="SF1_C_Upf1"/>
</dbReference>
<dbReference type="Pfam" id="PF11784">
    <property type="entry name" value="DUF3320"/>
    <property type="match status" value="1"/>
</dbReference>
<dbReference type="InterPro" id="IPR027417">
    <property type="entry name" value="P-loop_NTPase"/>
</dbReference>
<keyword evidence="6" id="KW-0547">Nucleotide-binding</keyword>
<dbReference type="InterPro" id="IPR045055">
    <property type="entry name" value="DNA2/NAM7-like"/>
</dbReference>
<evidence type="ECO:0000259" key="3">
    <source>
        <dbReference type="Pfam" id="PF13086"/>
    </source>
</evidence>
<keyword evidence="6" id="KW-0067">ATP-binding</keyword>
<feature type="domain" description="DNA2/NAM7 helicase helicase" evidence="3">
    <location>
        <begin position="932"/>
        <end position="973"/>
    </location>
</feature>
<evidence type="ECO:0000259" key="5">
    <source>
        <dbReference type="Pfam" id="PF18741"/>
    </source>
</evidence>
<dbReference type="EMBL" id="FXYF01000021">
    <property type="protein sequence ID" value="SMX50297.1"/>
    <property type="molecule type" value="Genomic_DNA"/>
</dbReference>
<evidence type="ECO:0000259" key="2">
    <source>
        <dbReference type="Pfam" id="PF11784"/>
    </source>
</evidence>
<evidence type="ECO:0000313" key="6">
    <source>
        <dbReference type="EMBL" id="SMX50297.1"/>
    </source>
</evidence>
<protein>
    <submittedName>
        <fullName evidence="6">ATP-dependent RecD-like DNA helicase</fullName>
        <ecNumber evidence="6">3.6.4.12</ecNumber>
    </submittedName>
</protein>
<dbReference type="GO" id="GO:0016787">
    <property type="term" value="F:hydrolase activity"/>
    <property type="evidence" value="ECO:0007669"/>
    <property type="project" value="UniProtKB-KW"/>
</dbReference>
<organism evidence="6 7">
    <name type="scientific">Maliponia aquimaris</name>
    <dbReference type="NCBI Taxonomy" id="1673631"/>
    <lineage>
        <taxon>Bacteria</taxon>
        <taxon>Pseudomonadati</taxon>
        <taxon>Pseudomonadota</taxon>
        <taxon>Alphaproteobacteria</taxon>
        <taxon>Rhodobacterales</taxon>
        <taxon>Paracoccaceae</taxon>
        <taxon>Maliponia</taxon>
    </lineage>
</organism>
<dbReference type="Pfam" id="PF13195">
    <property type="entry name" value="DUF4011"/>
    <property type="match status" value="1"/>
</dbReference>
<dbReference type="GO" id="GO:0003678">
    <property type="term" value="F:DNA helicase activity"/>
    <property type="evidence" value="ECO:0007669"/>
    <property type="project" value="UniProtKB-EC"/>
</dbReference>
<dbReference type="OrthoDB" id="9757917at2"/>
<gene>
    <name evidence="6" type="primary">recD2_4</name>
    <name evidence="6" type="ORF">MAA8898_04701</name>
</gene>
<feature type="domain" description="DNA2/NAM7 helicase helicase" evidence="3">
    <location>
        <begin position="308"/>
        <end position="371"/>
    </location>
</feature>
<feature type="region of interest" description="Disordered" evidence="1">
    <location>
        <begin position="1479"/>
        <end position="1502"/>
    </location>
</feature>
<dbReference type="Gene3D" id="3.40.960.10">
    <property type="entry name" value="VSR Endonuclease"/>
    <property type="match status" value="1"/>
</dbReference>
<keyword evidence="6" id="KW-0378">Hydrolase</keyword>
<dbReference type="InterPro" id="IPR041677">
    <property type="entry name" value="DNA2/NAM7_AAA_11"/>
</dbReference>
<keyword evidence="7" id="KW-1185">Reference proteome</keyword>
<feature type="domain" description="DNA2/NAM7 helicase-like C-terminal" evidence="4">
    <location>
        <begin position="1009"/>
        <end position="1206"/>
    </location>
</feature>
<evidence type="ECO:0000256" key="1">
    <source>
        <dbReference type="SAM" id="MobiDB-lite"/>
    </source>
</evidence>
<dbReference type="Pfam" id="PF13087">
    <property type="entry name" value="AAA_12"/>
    <property type="match status" value="1"/>
</dbReference>
<dbReference type="Pfam" id="PF18741">
    <property type="entry name" value="MTES_1575"/>
    <property type="match status" value="1"/>
</dbReference>
<feature type="domain" description="Restriction endonuclease type II-like" evidence="5">
    <location>
        <begin position="1251"/>
        <end position="1348"/>
    </location>
</feature>
<dbReference type="CDD" id="cd18808">
    <property type="entry name" value="SF1_C_Upf1"/>
    <property type="match status" value="1"/>
</dbReference>
<dbReference type="PANTHER" id="PTHR10887">
    <property type="entry name" value="DNA2/NAM7 HELICASE FAMILY"/>
    <property type="match status" value="1"/>
</dbReference>
<dbReference type="InterPro" id="IPR041679">
    <property type="entry name" value="DNA2/NAM7-like_C"/>
</dbReference>